<dbReference type="Proteomes" id="UP000249218">
    <property type="component" value="Unassembled WGS sequence"/>
</dbReference>
<feature type="domain" description="CHK kinase-like" evidence="1">
    <location>
        <begin position="128"/>
        <end position="312"/>
    </location>
</feature>
<dbReference type="InterPro" id="IPR015897">
    <property type="entry name" value="CHK_kinase-like"/>
</dbReference>
<name>A0A2W1BUA5_HELAM</name>
<evidence type="ECO:0000259" key="1">
    <source>
        <dbReference type="SMART" id="SM00587"/>
    </source>
</evidence>
<dbReference type="SUPFAM" id="SSF56112">
    <property type="entry name" value="Protein kinase-like (PK-like)"/>
    <property type="match status" value="1"/>
</dbReference>
<dbReference type="PANTHER" id="PTHR11012">
    <property type="entry name" value="PROTEIN KINASE-LIKE DOMAIN-CONTAINING"/>
    <property type="match status" value="1"/>
</dbReference>
<dbReference type="EMBL" id="KZ149965">
    <property type="protein sequence ID" value="PZC76226.1"/>
    <property type="molecule type" value="Genomic_DNA"/>
</dbReference>
<gene>
    <name evidence="2" type="primary">HaOG204906</name>
    <name evidence="2" type="ORF">B5X24_HaOG204906</name>
</gene>
<reference evidence="2 3" key="1">
    <citation type="journal article" date="2017" name="BMC Biol.">
        <title>Genomic innovations, transcriptional plasticity and gene loss underlying the evolution and divergence of two highly polyphagous and invasive Helicoverpa pest species.</title>
        <authorList>
            <person name="Pearce S.L."/>
            <person name="Clarke D.F."/>
            <person name="East P.D."/>
            <person name="Elfekih S."/>
            <person name="Gordon K.H."/>
            <person name="Jermiin L.S."/>
            <person name="McGaughran A."/>
            <person name="Oakeshott J.G."/>
            <person name="Papanikolaou A."/>
            <person name="Perera O.P."/>
            <person name="Rane R.V."/>
            <person name="Richards S."/>
            <person name="Tay W.T."/>
            <person name="Walsh T.K."/>
            <person name="Anderson A."/>
            <person name="Anderson C.J."/>
            <person name="Asgari S."/>
            <person name="Board P.G."/>
            <person name="Bretschneider A."/>
            <person name="Campbell P.M."/>
            <person name="Chertemps T."/>
            <person name="Christeller J.T."/>
            <person name="Coppin C.W."/>
            <person name="Downes S.J."/>
            <person name="Duan G."/>
            <person name="Farnsworth C.A."/>
            <person name="Good R.T."/>
            <person name="Han L.B."/>
            <person name="Han Y.C."/>
            <person name="Hatje K."/>
            <person name="Horne I."/>
            <person name="Huang Y.P."/>
            <person name="Hughes D.S."/>
            <person name="Jacquin-Joly E."/>
            <person name="James W."/>
            <person name="Jhangiani S."/>
            <person name="Kollmar M."/>
            <person name="Kuwar S.S."/>
            <person name="Li S."/>
            <person name="Liu N.Y."/>
            <person name="Maibeche M.T."/>
            <person name="Miller J.R."/>
            <person name="Montagne N."/>
            <person name="Perry T."/>
            <person name="Qu J."/>
            <person name="Song S.V."/>
            <person name="Sutton G.G."/>
            <person name="Vogel H."/>
            <person name="Walenz B.P."/>
            <person name="Xu W."/>
            <person name="Zhang H.J."/>
            <person name="Zou Z."/>
            <person name="Batterham P."/>
            <person name="Edwards O.R."/>
            <person name="Feyereisen R."/>
            <person name="Gibbs R.A."/>
            <person name="Heckel D.G."/>
            <person name="McGrath A."/>
            <person name="Robin C."/>
            <person name="Scherer S.E."/>
            <person name="Worley K.C."/>
            <person name="Wu Y.D."/>
        </authorList>
    </citation>
    <scope>NUCLEOTIDE SEQUENCE [LARGE SCALE GENOMIC DNA]</scope>
    <source>
        <strain evidence="2">Harm_GR_Male_#8</strain>
        <tissue evidence="2">Whole organism</tissue>
    </source>
</reference>
<sequence>MAHTDVSLTNLLNKIAEEQNYKNPDITINEISSGGANYTSKLFTVVLRAQNKEDLHLFAKVAVMSEKMRTEASASNTPINIFDTEKFAYTKLWKIYSALEDKNGVPEEHRLLYTKCYGFDETVYQEKLVLENLLTQGYGPFDRFKSVDWAYASAAISECAKLHALSFAFRKENPDEFQKFLDMTKMDWADLKMGPTLDNCVKSALKLIKPQNKQAFENMLKNPLEMMVKLYTPVRTNAIIHGDFRGNNLLHRVREDGKVDIKVLDLQTLQAGSPATDLVYFIIAGTDEQFRAQYYDKLIEHYYSELSSSLKRLHLNPQEVYSREDFDYELREKLACGLVLATFHLAVVLVDEEKAPQVDENLRVDSFNVENNSDLYSERLNGIVNDYVKWGILK</sequence>
<dbReference type="InterPro" id="IPR011009">
    <property type="entry name" value="Kinase-like_dom_sf"/>
</dbReference>
<evidence type="ECO:0000313" key="3">
    <source>
        <dbReference type="Proteomes" id="UP000249218"/>
    </source>
</evidence>
<protein>
    <recommendedName>
        <fullName evidence="1">CHK kinase-like domain-containing protein</fullName>
    </recommendedName>
</protein>
<dbReference type="InterPro" id="IPR004119">
    <property type="entry name" value="EcKL"/>
</dbReference>
<organism evidence="2 3">
    <name type="scientific">Helicoverpa armigera</name>
    <name type="common">Cotton bollworm</name>
    <name type="synonym">Heliothis armigera</name>
    <dbReference type="NCBI Taxonomy" id="29058"/>
    <lineage>
        <taxon>Eukaryota</taxon>
        <taxon>Metazoa</taxon>
        <taxon>Ecdysozoa</taxon>
        <taxon>Arthropoda</taxon>
        <taxon>Hexapoda</taxon>
        <taxon>Insecta</taxon>
        <taxon>Pterygota</taxon>
        <taxon>Neoptera</taxon>
        <taxon>Endopterygota</taxon>
        <taxon>Lepidoptera</taxon>
        <taxon>Glossata</taxon>
        <taxon>Ditrysia</taxon>
        <taxon>Noctuoidea</taxon>
        <taxon>Noctuidae</taxon>
        <taxon>Heliothinae</taxon>
        <taxon>Helicoverpa</taxon>
    </lineage>
</organism>
<keyword evidence="3" id="KW-1185">Reference proteome</keyword>
<dbReference type="Pfam" id="PF02958">
    <property type="entry name" value="EcKL"/>
    <property type="match status" value="1"/>
</dbReference>
<proteinExistence type="predicted"/>
<dbReference type="AlphaFoldDB" id="A0A2W1BUA5"/>
<dbReference type="PANTHER" id="PTHR11012:SF8">
    <property type="entry name" value="JUVENILE HORMONE-INDUCIBLE PROTEIN 26"/>
    <property type="match status" value="1"/>
</dbReference>
<dbReference type="Gene3D" id="3.90.1200.10">
    <property type="match status" value="1"/>
</dbReference>
<evidence type="ECO:0000313" key="2">
    <source>
        <dbReference type="EMBL" id="PZC76226.1"/>
    </source>
</evidence>
<accession>A0A2W1BUA5</accession>
<dbReference type="SMART" id="SM00587">
    <property type="entry name" value="CHK"/>
    <property type="match status" value="1"/>
</dbReference>
<dbReference type="OrthoDB" id="191037at2759"/>